<feature type="domain" description="CSC1/OSCA1-like N-terminal transmembrane" evidence="10">
    <location>
        <begin position="34"/>
        <end position="183"/>
    </location>
</feature>
<accession>A0AAN6YDY5</accession>
<feature type="transmembrane region" description="Helical" evidence="8">
    <location>
        <begin position="606"/>
        <end position="625"/>
    </location>
</feature>
<dbReference type="PANTHER" id="PTHR13018:SF5">
    <property type="entry name" value="RE44586P"/>
    <property type="match status" value="1"/>
</dbReference>
<feature type="transmembrane region" description="Helical" evidence="8">
    <location>
        <begin position="486"/>
        <end position="507"/>
    </location>
</feature>
<evidence type="ECO:0000313" key="12">
    <source>
        <dbReference type="EMBL" id="KAK4214817.1"/>
    </source>
</evidence>
<evidence type="ECO:0000256" key="2">
    <source>
        <dbReference type="ARBA" id="ARBA00007779"/>
    </source>
</evidence>
<keyword evidence="3" id="KW-0813">Transport</keyword>
<keyword evidence="4 8" id="KW-0812">Transmembrane</keyword>
<dbReference type="GO" id="GO:0005886">
    <property type="term" value="C:plasma membrane"/>
    <property type="evidence" value="ECO:0007669"/>
    <property type="project" value="TreeGrafter"/>
</dbReference>
<evidence type="ECO:0000259" key="9">
    <source>
        <dbReference type="Pfam" id="PF02714"/>
    </source>
</evidence>
<comment type="caution">
    <text evidence="12">The sequence shown here is derived from an EMBL/GenBank/DDBJ whole genome shotgun (WGS) entry which is preliminary data.</text>
</comment>
<evidence type="ECO:0000259" key="10">
    <source>
        <dbReference type="Pfam" id="PF13967"/>
    </source>
</evidence>
<proteinExistence type="inferred from homology"/>
<keyword evidence="5 8" id="KW-1133">Transmembrane helix</keyword>
<reference evidence="12" key="1">
    <citation type="journal article" date="2023" name="Mol. Phylogenet. Evol.">
        <title>Genome-scale phylogeny and comparative genomics of the fungal order Sordariales.</title>
        <authorList>
            <person name="Hensen N."/>
            <person name="Bonometti L."/>
            <person name="Westerberg I."/>
            <person name="Brannstrom I.O."/>
            <person name="Guillou S."/>
            <person name="Cros-Aarteil S."/>
            <person name="Calhoun S."/>
            <person name="Haridas S."/>
            <person name="Kuo A."/>
            <person name="Mondo S."/>
            <person name="Pangilinan J."/>
            <person name="Riley R."/>
            <person name="LaButti K."/>
            <person name="Andreopoulos B."/>
            <person name="Lipzen A."/>
            <person name="Chen C."/>
            <person name="Yan M."/>
            <person name="Daum C."/>
            <person name="Ng V."/>
            <person name="Clum A."/>
            <person name="Steindorff A."/>
            <person name="Ohm R.A."/>
            <person name="Martin F."/>
            <person name="Silar P."/>
            <person name="Natvig D.O."/>
            <person name="Lalanne C."/>
            <person name="Gautier V."/>
            <person name="Ament-Velasquez S.L."/>
            <person name="Kruys A."/>
            <person name="Hutchinson M.I."/>
            <person name="Powell A.J."/>
            <person name="Barry K."/>
            <person name="Miller A.N."/>
            <person name="Grigoriev I.V."/>
            <person name="Debuchy R."/>
            <person name="Gladieux P."/>
            <person name="Hiltunen Thoren M."/>
            <person name="Johannesson H."/>
        </authorList>
    </citation>
    <scope>NUCLEOTIDE SEQUENCE</scope>
    <source>
        <strain evidence="12">PSN293</strain>
    </source>
</reference>
<dbReference type="GO" id="GO:0005227">
    <property type="term" value="F:calcium-activated cation channel activity"/>
    <property type="evidence" value="ECO:0007669"/>
    <property type="project" value="InterPro"/>
</dbReference>
<feature type="transmembrane region" description="Helical" evidence="8">
    <location>
        <begin position="164"/>
        <end position="183"/>
    </location>
</feature>
<evidence type="ECO:0000256" key="1">
    <source>
        <dbReference type="ARBA" id="ARBA00004141"/>
    </source>
</evidence>
<dbReference type="Pfam" id="PF14703">
    <property type="entry name" value="PHM7_cyt"/>
    <property type="match status" value="1"/>
</dbReference>
<feature type="transmembrane region" description="Helical" evidence="8">
    <location>
        <begin position="539"/>
        <end position="560"/>
    </location>
</feature>
<gene>
    <name evidence="12" type="ORF">QBC37DRAFT_372694</name>
</gene>
<comment type="similarity">
    <text evidence="2">Belongs to the CSC1 (TC 1.A.17) family.</text>
</comment>
<evidence type="ECO:0000256" key="5">
    <source>
        <dbReference type="ARBA" id="ARBA00022989"/>
    </source>
</evidence>
<dbReference type="InterPro" id="IPR032880">
    <property type="entry name" value="CSC1/OSCA1-like_N"/>
</dbReference>
<evidence type="ECO:0000259" key="11">
    <source>
        <dbReference type="Pfam" id="PF14703"/>
    </source>
</evidence>
<feature type="compositionally biased region" description="Acidic residues" evidence="7">
    <location>
        <begin position="844"/>
        <end position="854"/>
    </location>
</feature>
<feature type="transmembrane region" description="Helical" evidence="8">
    <location>
        <begin position="394"/>
        <end position="418"/>
    </location>
</feature>
<evidence type="ECO:0000256" key="4">
    <source>
        <dbReference type="ARBA" id="ARBA00022692"/>
    </source>
</evidence>
<feature type="transmembrane region" description="Helical" evidence="8">
    <location>
        <begin position="438"/>
        <end position="465"/>
    </location>
</feature>
<dbReference type="AlphaFoldDB" id="A0AAN6YDY5"/>
<feature type="region of interest" description="Disordered" evidence="7">
    <location>
        <begin position="273"/>
        <end position="293"/>
    </location>
</feature>
<name>A0AAN6YDY5_9PEZI</name>
<feature type="region of interest" description="Disordered" evidence="7">
    <location>
        <begin position="1"/>
        <end position="26"/>
    </location>
</feature>
<dbReference type="Pfam" id="PF13967">
    <property type="entry name" value="RSN1_TM"/>
    <property type="match status" value="1"/>
</dbReference>
<dbReference type="Proteomes" id="UP001301769">
    <property type="component" value="Unassembled WGS sequence"/>
</dbReference>
<feature type="transmembrane region" description="Helical" evidence="8">
    <location>
        <begin position="672"/>
        <end position="691"/>
    </location>
</feature>
<feature type="transmembrane region" description="Helical" evidence="8">
    <location>
        <begin position="119"/>
        <end position="138"/>
    </location>
</feature>
<keyword evidence="6 8" id="KW-0472">Membrane</keyword>
<comment type="subcellular location">
    <subcellularLocation>
        <location evidence="1">Membrane</location>
        <topology evidence="1">Multi-pass membrane protein</topology>
    </subcellularLocation>
</comment>
<feature type="region of interest" description="Disordered" evidence="7">
    <location>
        <begin position="732"/>
        <end position="751"/>
    </location>
</feature>
<reference evidence="12" key="2">
    <citation type="submission" date="2023-05" db="EMBL/GenBank/DDBJ databases">
        <authorList>
            <consortium name="Lawrence Berkeley National Laboratory"/>
            <person name="Steindorff A."/>
            <person name="Hensen N."/>
            <person name="Bonometti L."/>
            <person name="Westerberg I."/>
            <person name="Brannstrom I.O."/>
            <person name="Guillou S."/>
            <person name="Cros-Aarteil S."/>
            <person name="Calhoun S."/>
            <person name="Haridas S."/>
            <person name="Kuo A."/>
            <person name="Mondo S."/>
            <person name="Pangilinan J."/>
            <person name="Riley R."/>
            <person name="Labutti K."/>
            <person name="Andreopoulos B."/>
            <person name="Lipzen A."/>
            <person name="Chen C."/>
            <person name="Yanf M."/>
            <person name="Daum C."/>
            <person name="Ng V."/>
            <person name="Clum A."/>
            <person name="Ohm R."/>
            <person name="Martin F."/>
            <person name="Silar P."/>
            <person name="Natvig D."/>
            <person name="Lalanne C."/>
            <person name="Gautier V."/>
            <person name="Ament-Velasquez S.L."/>
            <person name="Kruys A."/>
            <person name="Hutchinson M.I."/>
            <person name="Powell A.J."/>
            <person name="Barry K."/>
            <person name="Miller A.N."/>
            <person name="Grigoriev I.V."/>
            <person name="Debuchy R."/>
            <person name="Gladieux P."/>
            <person name="Thoren M.H."/>
            <person name="Johannesson H."/>
        </authorList>
    </citation>
    <scope>NUCLEOTIDE SEQUENCE</scope>
    <source>
        <strain evidence="12">PSN293</strain>
    </source>
</reference>
<dbReference type="PANTHER" id="PTHR13018">
    <property type="entry name" value="PROBABLE MEMBRANE PROTEIN DUF221-RELATED"/>
    <property type="match status" value="1"/>
</dbReference>
<evidence type="ECO:0000256" key="8">
    <source>
        <dbReference type="SAM" id="Phobius"/>
    </source>
</evidence>
<evidence type="ECO:0000256" key="7">
    <source>
        <dbReference type="SAM" id="MobiDB-lite"/>
    </source>
</evidence>
<organism evidence="12 13">
    <name type="scientific">Rhypophila decipiens</name>
    <dbReference type="NCBI Taxonomy" id="261697"/>
    <lineage>
        <taxon>Eukaryota</taxon>
        <taxon>Fungi</taxon>
        <taxon>Dikarya</taxon>
        <taxon>Ascomycota</taxon>
        <taxon>Pezizomycotina</taxon>
        <taxon>Sordariomycetes</taxon>
        <taxon>Sordariomycetidae</taxon>
        <taxon>Sordariales</taxon>
        <taxon>Naviculisporaceae</taxon>
        <taxon>Rhypophila</taxon>
    </lineage>
</organism>
<feature type="transmembrane region" description="Helical" evidence="8">
    <location>
        <begin position="646"/>
        <end position="666"/>
    </location>
</feature>
<evidence type="ECO:0000256" key="3">
    <source>
        <dbReference type="ARBA" id="ARBA00022448"/>
    </source>
</evidence>
<keyword evidence="13" id="KW-1185">Reference proteome</keyword>
<sequence length="875" mass="98589">MSWLLSPDDGDGGKKPTCDTSPWTNPQKESATQFTLQLGISLALGSFAYLFFCMIRPSWKSLYAARTRYLDPSLGIPQLPNTFCGWILPVYLITDSQVLKAAGLDAFCFLKFFKMAMKILFIMLFFAVTILLPIYHKYDDTGNTGLRMFDFEDLALGQQRNESHLWAITVFTYLFTCVTLAVLEAETINLIAARQNYLGSRVTPASRTFMLWGIPKELRTKQAIKDLIEKLAIGKVETVSVCQDWSVLDSLVKARDEVLRKLERAWASLLKQKSRSSPSPNRENSRLLPGGSTGCRPTVRIGFPGRRVDAIDHYQERLDLLDAQIAAERNRPHEAVDLAFVTMDSIEACQMATQAVLDPHPGRLLTRLAPSPTDIEWENTYAPKSTRGLKSLTVTLFVMFLTVIWLVPVGLLASLASICTIETTAPALANFLKEHSIIRALVQSGLPTIAVTGLNSAVPYIYEYLSHRQGVVSRADVELSMVSKNFFFIFFNVFLMFTVFGTVGSIADVIRDSFKDTTYLASTLARAIVGLGDFYTNLIMLNAIGILPFRLLQAGSVFLFPFYRWSATTPRERDELLKPDVFSYGFHLPIALFFFMLSLVYSVLPGGYWCLGFGLLYFVHGYFTYKYQLVYSMNQSQHADGRIWPMICYRIMLGLMVFQLTMSGFLALRRSYLASLFIVPLLAVVVWRSWVFKRKFEPLTRYISLQSIRNGEYDDDASAILDDSDLEALREHRQRASMRRGSSLHEDREQKQRFVNPSLVTRLSQPWIYQDPPPPLSDDLLSDIETMSGTAGTSRRVDRVDPDDDQEAYRYTDNDDFGNAPGPGPRQLTPKALSQSTSTSTEQEQPEEAAEENGDGARTNSGSSVSLGDTHVWRE</sequence>
<feature type="domain" description="CSC1/OSCA1-like cytosolic" evidence="11">
    <location>
        <begin position="206"/>
        <end position="379"/>
    </location>
</feature>
<evidence type="ECO:0000256" key="6">
    <source>
        <dbReference type="ARBA" id="ARBA00023136"/>
    </source>
</evidence>
<dbReference type="EMBL" id="MU858088">
    <property type="protein sequence ID" value="KAK4214817.1"/>
    <property type="molecule type" value="Genomic_DNA"/>
</dbReference>
<feature type="compositionally biased region" description="Low complexity" evidence="7">
    <location>
        <begin position="832"/>
        <end position="843"/>
    </location>
</feature>
<dbReference type="InterPro" id="IPR003864">
    <property type="entry name" value="CSC1/OSCA1-like_7TM"/>
</dbReference>
<feature type="transmembrane region" description="Helical" evidence="8">
    <location>
        <begin position="34"/>
        <end position="52"/>
    </location>
</feature>
<evidence type="ECO:0000313" key="13">
    <source>
        <dbReference type="Proteomes" id="UP001301769"/>
    </source>
</evidence>
<feature type="compositionally biased region" description="Polar residues" evidence="7">
    <location>
        <begin position="858"/>
        <end position="867"/>
    </location>
</feature>
<dbReference type="InterPro" id="IPR045122">
    <property type="entry name" value="Csc1-like"/>
</dbReference>
<feature type="region of interest" description="Disordered" evidence="7">
    <location>
        <begin position="788"/>
        <end position="875"/>
    </location>
</feature>
<protein>
    <submittedName>
        <fullName evidence="12">DUF221-domain-containing protein</fullName>
    </submittedName>
</protein>
<feature type="domain" description="CSC1/OSCA1-like 7TM region" evidence="9">
    <location>
        <begin position="390"/>
        <end position="665"/>
    </location>
</feature>
<dbReference type="InterPro" id="IPR027815">
    <property type="entry name" value="CSC1/OSCA1-like_cyt"/>
</dbReference>
<dbReference type="Pfam" id="PF02714">
    <property type="entry name" value="RSN1_7TM"/>
    <property type="match status" value="1"/>
</dbReference>
<feature type="transmembrane region" description="Helical" evidence="8">
    <location>
        <begin position="581"/>
        <end position="600"/>
    </location>
</feature>